<evidence type="ECO:0000256" key="12">
    <source>
        <dbReference type="ARBA" id="ARBA00048425"/>
    </source>
</evidence>
<dbReference type="PROSITE" id="PS01011">
    <property type="entry name" value="FOLYLPOLYGLU_SYNT_1"/>
    <property type="match status" value="1"/>
</dbReference>
<dbReference type="Pfam" id="PF02875">
    <property type="entry name" value="Mur_ligase_C"/>
    <property type="match status" value="1"/>
</dbReference>
<name>A0A1W1HGQ6_9BACT</name>
<dbReference type="GO" id="GO:0071160">
    <property type="term" value="F:cyanophycin synthetase activity (L-aspartate-adding)"/>
    <property type="evidence" value="ECO:0007669"/>
    <property type="project" value="UniProtKB-EC"/>
</dbReference>
<evidence type="ECO:0000256" key="13">
    <source>
        <dbReference type="PROSITE-ProRule" id="PRU00409"/>
    </source>
</evidence>
<dbReference type="Proteomes" id="UP000191931">
    <property type="component" value="Unassembled WGS sequence"/>
</dbReference>
<dbReference type="GO" id="GO:0005524">
    <property type="term" value="F:ATP binding"/>
    <property type="evidence" value="ECO:0007669"/>
    <property type="project" value="UniProtKB-UniRule"/>
</dbReference>
<dbReference type="RefSeq" id="WP_087881718.1">
    <property type="nucleotide sequence ID" value="NZ_LT828541.1"/>
</dbReference>
<evidence type="ECO:0000256" key="2">
    <source>
        <dbReference type="ARBA" id="ARBA00009060"/>
    </source>
</evidence>
<sequence>MIKILEKKALRGANIYSYRPVVVMTIDLGKYNEVLTTELGDFVDKLVEMIPSLNDHRCSKGVEGGFIMRMREGTLLGHVIEHIALELQYIAYMDVGFGKTIETDTAGKYNVIFSYWVEDAGIFAGIEAVEIVNSILAGENYDLESTIYDLKDIRDDHYLGPSTASIVQEAEARGISVLRLDDYNLVQLGEGKYQKRIQAAMTSNTSLIGVETAGNKRLTKIMLEDAGIPIPKGTVVRKLSSAIEDANWLGYPVVIKPHDGHHGKGVTTDIQNDTELTEAFERAVEISDKVIVEKYLTGNDYRLLVVGGKFVAAAKRAPAKVVGDGEHNIAELIDIENQNPDRGFGHENVMTRLKVSSVTEHLLEKSGYTMDTVLKEDEIFYLELTANLSTGGSAEDVTDHVHKANRFMAERIARIIGLDIAGIDMMSPTIEKPIDKVGGAVIEVNAAPGLRMHLAPAKGTPRNVAADIVEMMFPEGAQHDIPIVAVTGTNGKTTTVRMVANMLKGVGYQVGMTTTDGIYLKDRLIAVGDMSGPYSAKVVLRDPMVDCAVLETARGGILREGLGYKMADVGVVLNVQPDHLGLKGINTVEDLARVKSVVAETVRRGGVTVLNADDEHCVRMAEFCRETLIYFSLRPSNPVIQRHIDNEHTAVVYDRGYITIITGESATPVARAVDMPITLDGKAMFNIQNALATAAVGYGMGLDIEKIRQGLVSFFPSPSQTPGRMNFFSVNDFEVMLDYAHNPPAYKNIIDLVSRLGHKRYIFVFDVVGDRRDEDLMEICQMIASKCHYAVVYEDKDLRGRAPGELMDFVENGLISSGFASDAVKKIADETEAIEYALSIADTNDLVCIMSGRVDQVIQQIYGFQEKEAV</sequence>
<reference evidence="15 16" key="1">
    <citation type="submission" date="2017-03" db="EMBL/GenBank/DDBJ databases">
        <authorList>
            <person name="Afonso C.L."/>
            <person name="Miller P.J."/>
            <person name="Scott M.A."/>
            <person name="Spackman E."/>
            <person name="Goraichik I."/>
            <person name="Dimitrov K.M."/>
            <person name="Suarez D.L."/>
            <person name="Swayne D.E."/>
        </authorList>
    </citation>
    <scope>NUCLEOTIDE SEQUENCE [LARGE SCALE GENOMIC DNA]</scope>
    <source>
        <strain evidence="15">PRJEB14757</strain>
    </source>
</reference>
<evidence type="ECO:0000256" key="9">
    <source>
        <dbReference type="ARBA" id="ARBA00022840"/>
    </source>
</evidence>
<evidence type="ECO:0000313" key="15">
    <source>
        <dbReference type="EMBL" id="SLM31568.1"/>
    </source>
</evidence>
<keyword evidence="9 13" id="KW-0067">ATP-binding</keyword>
<dbReference type="NCBIfam" id="TIGR02068">
    <property type="entry name" value="cya_phycin_syn"/>
    <property type="match status" value="1"/>
</dbReference>
<evidence type="ECO:0000256" key="5">
    <source>
        <dbReference type="ARBA" id="ARBA00013005"/>
    </source>
</evidence>
<gene>
    <name evidence="15" type="primary">cphA</name>
    <name evidence="15" type="ORF">MTBBW1_350059</name>
</gene>
<dbReference type="SUPFAM" id="SSF53623">
    <property type="entry name" value="MurD-like peptide ligases, catalytic domain"/>
    <property type="match status" value="1"/>
</dbReference>
<comment type="similarity">
    <text evidence="2">In the C-terminal section; belongs to the MurCDEF family.</text>
</comment>
<dbReference type="GO" id="GO:0046872">
    <property type="term" value="F:metal ion binding"/>
    <property type="evidence" value="ECO:0007669"/>
    <property type="project" value="InterPro"/>
</dbReference>
<dbReference type="SUPFAM" id="SSF53244">
    <property type="entry name" value="MurD-like peptide ligases, peptide-binding domain"/>
    <property type="match status" value="1"/>
</dbReference>
<dbReference type="Gene3D" id="3.30.470.20">
    <property type="entry name" value="ATP-grasp fold, B domain"/>
    <property type="match status" value="2"/>
</dbReference>
<dbReference type="InterPro" id="IPR005479">
    <property type="entry name" value="CPAse_ATP-bd"/>
</dbReference>
<dbReference type="Gene3D" id="3.90.190.20">
    <property type="entry name" value="Mur ligase, C-terminal domain"/>
    <property type="match status" value="1"/>
</dbReference>
<dbReference type="InterPro" id="IPR036615">
    <property type="entry name" value="Mur_ligase_C_dom_sf"/>
</dbReference>
<accession>A0A1W1HGQ6</accession>
<dbReference type="STRING" id="1246637.MTBBW1_350059"/>
<comment type="subunit">
    <text evidence="3">Homodimer.</text>
</comment>
<dbReference type="EMBL" id="FWEV01000276">
    <property type="protein sequence ID" value="SLM31568.1"/>
    <property type="molecule type" value="Genomic_DNA"/>
</dbReference>
<protein>
    <recommendedName>
        <fullName evidence="6">Cyanophycin synthetase</fullName>
        <ecNumber evidence="5">6.3.2.29</ecNumber>
        <ecNumber evidence="4">6.3.2.30</ecNumber>
    </recommendedName>
    <alternativeName>
        <fullName evidence="10">Cyanophycin synthase</fullName>
    </alternativeName>
</protein>
<dbReference type="InterPro" id="IPR018109">
    <property type="entry name" value="Folylpolyglutamate_synth_CS"/>
</dbReference>
<evidence type="ECO:0000256" key="8">
    <source>
        <dbReference type="ARBA" id="ARBA00022741"/>
    </source>
</evidence>
<dbReference type="PANTHER" id="PTHR23135:SF18">
    <property type="entry name" value="CYANOPHYCIN SYNTHETASE"/>
    <property type="match status" value="1"/>
</dbReference>
<dbReference type="InterPro" id="IPR013221">
    <property type="entry name" value="Mur_ligase_cen"/>
</dbReference>
<keyword evidence="7 15" id="KW-0436">Ligase</keyword>
<dbReference type="Pfam" id="PF08245">
    <property type="entry name" value="Mur_ligase_M"/>
    <property type="match status" value="1"/>
</dbReference>
<evidence type="ECO:0000256" key="7">
    <source>
        <dbReference type="ARBA" id="ARBA00022598"/>
    </source>
</evidence>
<dbReference type="InterPro" id="IPR044019">
    <property type="entry name" value="Cyanophycin_syn_N"/>
</dbReference>
<comment type="function">
    <text evidence="1">Catalyzes the ATP-dependent polymerization of arginine and aspartate to multi-L-arginyl-poly-L-aspartic acid (cyanophycin; a water-insoluble reserve polymer).</text>
</comment>
<dbReference type="Gene3D" id="3.30.1490.20">
    <property type="entry name" value="ATP-grasp fold, A domain"/>
    <property type="match status" value="1"/>
</dbReference>
<dbReference type="EC" id="6.3.2.29" evidence="5"/>
<comment type="catalytic activity">
    <reaction evidence="12">
        <text>[L-4-(L-arginin-2-N-yl)aspartate](n) + L-aspartate + ATP = [L-4-(L-arginin-2-N-yl)aspartate](n)-L-aspartate + ADP + phosphate + H(+)</text>
        <dbReference type="Rhea" id="RHEA:13277"/>
        <dbReference type="Rhea" id="RHEA-COMP:13728"/>
        <dbReference type="Rhea" id="RHEA-COMP:13733"/>
        <dbReference type="ChEBI" id="CHEBI:15378"/>
        <dbReference type="ChEBI" id="CHEBI:29991"/>
        <dbReference type="ChEBI" id="CHEBI:30616"/>
        <dbReference type="ChEBI" id="CHEBI:43474"/>
        <dbReference type="ChEBI" id="CHEBI:137986"/>
        <dbReference type="ChEBI" id="CHEBI:137990"/>
        <dbReference type="ChEBI" id="CHEBI:456216"/>
        <dbReference type="EC" id="6.3.2.29"/>
    </reaction>
</comment>
<dbReference type="InterPro" id="IPR036565">
    <property type="entry name" value="Mur-like_cat_sf"/>
</dbReference>
<dbReference type="Gene3D" id="3.40.1190.10">
    <property type="entry name" value="Mur-like, catalytic domain"/>
    <property type="match status" value="1"/>
</dbReference>
<dbReference type="GO" id="GO:0004326">
    <property type="term" value="F:tetrahydrofolylpolyglutamate synthase activity"/>
    <property type="evidence" value="ECO:0007669"/>
    <property type="project" value="InterPro"/>
</dbReference>
<dbReference type="InterPro" id="IPR004101">
    <property type="entry name" value="Mur_ligase_C"/>
</dbReference>
<evidence type="ECO:0000256" key="10">
    <source>
        <dbReference type="ARBA" id="ARBA00031353"/>
    </source>
</evidence>
<organism evidence="15 16">
    <name type="scientific">Desulfamplus magnetovallimortis</name>
    <dbReference type="NCBI Taxonomy" id="1246637"/>
    <lineage>
        <taxon>Bacteria</taxon>
        <taxon>Pseudomonadati</taxon>
        <taxon>Thermodesulfobacteriota</taxon>
        <taxon>Desulfobacteria</taxon>
        <taxon>Desulfobacterales</taxon>
        <taxon>Desulfobacteraceae</taxon>
        <taxon>Desulfamplus</taxon>
    </lineage>
</organism>
<dbReference type="PROSITE" id="PS50975">
    <property type="entry name" value="ATP_GRASP"/>
    <property type="match status" value="1"/>
</dbReference>
<dbReference type="Pfam" id="PF02786">
    <property type="entry name" value="CPSase_L_D2"/>
    <property type="match status" value="1"/>
</dbReference>
<feature type="domain" description="ATP-grasp" evidence="14">
    <location>
        <begin position="220"/>
        <end position="473"/>
    </location>
</feature>
<evidence type="ECO:0000256" key="6">
    <source>
        <dbReference type="ARBA" id="ARBA00022036"/>
    </source>
</evidence>
<dbReference type="NCBIfam" id="NF010623">
    <property type="entry name" value="PRK14016.1"/>
    <property type="match status" value="1"/>
</dbReference>
<evidence type="ECO:0000256" key="11">
    <source>
        <dbReference type="ARBA" id="ARBA00048094"/>
    </source>
</evidence>
<dbReference type="InterPro" id="IPR011810">
    <property type="entry name" value="Cya_phycin_syn"/>
</dbReference>
<keyword evidence="16" id="KW-1185">Reference proteome</keyword>
<evidence type="ECO:0000259" key="14">
    <source>
        <dbReference type="PROSITE" id="PS50975"/>
    </source>
</evidence>
<proteinExistence type="inferred from homology"/>
<dbReference type="Pfam" id="PF18921">
    <property type="entry name" value="Cyanophycin_syn"/>
    <property type="match status" value="1"/>
</dbReference>
<evidence type="ECO:0000256" key="3">
    <source>
        <dbReference type="ARBA" id="ARBA00011738"/>
    </source>
</evidence>
<evidence type="ECO:0000313" key="16">
    <source>
        <dbReference type="Proteomes" id="UP000191931"/>
    </source>
</evidence>
<dbReference type="SUPFAM" id="SSF56059">
    <property type="entry name" value="Glutathione synthetase ATP-binding domain-like"/>
    <property type="match status" value="1"/>
</dbReference>
<comment type="catalytic activity">
    <reaction evidence="11">
        <text>[L-4-(L-arginin-2-N-yl)aspartate](n)-L-aspartate + L-arginine + ATP = [L-4-(L-arginin-2-N-yl)aspartate](n+1) + ADP + phosphate + H(+)</text>
        <dbReference type="Rhea" id="RHEA:23888"/>
        <dbReference type="Rhea" id="RHEA-COMP:13732"/>
        <dbReference type="Rhea" id="RHEA-COMP:13733"/>
        <dbReference type="ChEBI" id="CHEBI:15378"/>
        <dbReference type="ChEBI" id="CHEBI:30616"/>
        <dbReference type="ChEBI" id="CHEBI:32682"/>
        <dbReference type="ChEBI" id="CHEBI:43474"/>
        <dbReference type="ChEBI" id="CHEBI:137986"/>
        <dbReference type="ChEBI" id="CHEBI:137990"/>
        <dbReference type="ChEBI" id="CHEBI:456216"/>
        <dbReference type="EC" id="6.3.2.30"/>
    </reaction>
</comment>
<dbReference type="InterPro" id="IPR013815">
    <property type="entry name" value="ATP_grasp_subdomain_1"/>
</dbReference>
<dbReference type="InterPro" id="IPR011761">
    <property type="entry name" value="ATP-grasp"/>
</dbReference>
<evidence type="ECO:0000256" key="4">
    <source>
        <dbReference type="ARBA" id="ARBA00012968"/>
    </source>
</evidence>
<evidence type="ECO:0000256" key="1">
    <source>
        <dbReference type="ARBA" id="ARBA00003184"/>
    </source>
</evidence>
<dbReference type="EC" id="6.3.2.30" evidence="4"/>
<dbReference type="OrthoDB" id="9803907at2"/>
<keyword evidence="8 13" id="KW-0547">Nucleotide-binding</keyword>
<dbReference type="AlphaFoldDB" id="A0A1W1HGQ6"/>
<dbReference type="GO" id="GO:0071161">
    <property type="term" value="F:cyanophycin synthetase activity (L-arginine-adding)"/>
    <property type="evidence" value="ECO:0007669"/>
    <property type="project" value="UniProtKB-EC"/>
</dbReference>
<dbReference type="PANTHER" id="PTHR23135">
    <property type="entry name" value="MUR LIGASE FAMILY MEMBER"/>
    <property type="match status" value="1"/>
</dbReference>